<feature type="compositionally biased region" description="Basic and acidic residues" evidence="1">
    <location>
        <begin position="219"/>
        <end position="229"/>
    </location>
</feature>
<feature type="region of interest" description="Disordered" evidence="1">
    <location>
        <begin position="184"/>
        <end position="414"/>
    </location>
</feature>
<dbReference type="InterPro" id="IPR051061">
    <property type="entry name" value="Zinc_finger_trans_reg"/>
</dbReference>
<evidence type="ECO:0000256" key="1">
    <source>
        <dbReference type="SAM" id="MobiDB-lite"/>
    </source>
</evidence>
<sequence length="555" mass="59666">MSTTAGSNHSHVPPSDLYDPDEVLPKNSPLLAPHRPKLRITPSPPPILPYFKVSPPSSPGGRRSNRRIKVQPSRGDAVLVGFLDGGRRPEIAYQAGLQALPSDTEEEEEMISSDSEDSLESAVSRQRDDDQTGQGQGDGDWRQGDSAAKESISPGTSQQGDMGAFDLKSLAAGALAFAVPEPRPAPLDAVFTPPVTEQDVARERPQPAPIPIPPTIAPARRESAVDERPSQSTPGPPSGPSSGPSSMPPSALSPYSPRSFFSPREPIRLPPTNGLSSGLAPGSSHGEGLPPIQSETNGQTPLPSIKAQLGDLNQLAQDHIHENQMTQFGLPRSPPGSLPRLPSMNHVSSPISPPDTYRRDPMSPGQHAHQSATNPGFFPGLPTNGYHRPPPSSQHDYASSSTETPNSDHSGSTAATSIDRMSIDGLTNPPGAYICKYAGCNAPPFQTQYLLNSHANVHSSARPHYCPVQGCPRSEGGKGFKRKNEMIRHGLVHDSPGYVCPFCPDREHKYPRPDNLQRHVRVHHVDKDKDDPMLRDVLAQRPDGPNRGRRRRGAG</sequence>
<feature type="compositionally biased region" description="Pro residues" evidence="1">
    <location>
        <begin position="206"/>
        <end position="216"/>
    </location>
</feature>
<evidence type="ECO:0000259" key="2">
    <source>
        <dbReference type="SMART" id="SM00355"/>
    </source>
</evidence>
<accession>A0AAN6S2X7</accession>
<feature type="domain" description="C2H2-type" evidence="2">
    <location>
        <begin position="498"/>
        <end position="523"/>
    </location>
</feature>
<evidence type="ECO:0000313" key="3">
    <source>
        <dbReference type="EMBL" id="KAK3938510.1"/>
    </source>
</evidence>
<dbReference type="InterPro" id="IPR013087">
    <property type="entry name" value="Znf_C2H2_type"/>
</dbReference>
<dbReference type="EMBL" id="MU853828">
    <property type="protein sequence ID" value="KAK3938510.1"/>
    <property type="molecule type" value="Genomic_DNA"/>
</dbReference>
<keyword evidence="4" id="KW-1185">Reference proteome</keyword>
<gene>
    <name evidence="3" type="ORF">QBC46DRAFT_163229</name>
</gene>
<reference evidence="4" key="1">
    <citation type="journal article" date="2023" name="Mol. Phylogenet. Evol.">
        <title>Genome-scale phylogeny and comparative genomics of the fungal order Sordariales.</title>
        <authorList>
            <person name="Hensen N."/>
            <person name="Bonometti L."/>
            <person name="Westerberg I."/>
            <person name="Brannstrom I.O."/>
            <person name="Guillou S."/>
            <person name="Cros-Aarteil S."/>
            <person name="Calhoun S."/>
            <person name="Haridas S."/>
            <person name="Kuo A."/>
            <person name="Mondo S."/>
            <person name="Pangilinan J."/>
            <person name="Riley R."/>
            <person name="LaButti K."/>
            <person name="Andreopoulos B."/>
            <person name="Lipzen A."/>
            <person name="Chen C."/>
            <person name="Yan M."/>
            <person name="Daum C."/>
            <person name="Ng V."/>
            <person name="Clum A."/>
            <person name="Steindorff A."/>
            <person name="Ohm R.A."/>
            <person name="Martin F."/>
            <person name="Silar P."/>
            <person name="Natvig D.O."/>
            <person name="Lalanne C."/>
            <person name="Gautier V."/>
            <person name="Ament-Velasquez S.L."/>
            <person name="Kruys A."/>
            <person name="Hutchinson M.I."/>
            <person name="Powell A.J."/>
            <person name="Barry K."/>
            <person name="Miller A.N."/>
            <person name="Grigoriev I.V."/>
            <person name="Debuchy R."/>
            <person name="Gladieux P."/>
            <person name="Hiltunen Thoren M."/>
            <person name="Johannesson H."/>
        </authorList>
    </citation>
    <scope>NUCLEOTIDE SEQUENCE [LARGE SCALE GENOMIC DNA]</scope>
    <source>
        <strain evidence="4">CBS 340.73</strain>
    </source>
</reference>
<feature type="compositionally biased region" description="Basic and acidic residues" evidence="1">
    <location>
        <begin position="523"/>
        <end position="534"/>
    </location>
</feature>
<dbReference type="AlphaFoldDB" id="A0AAN6S2X7"/>
<feature type="domain" description="C2H2-type" evidence="2">
    <location>
        <begin position="464"/>
        <end position="493"/>
    </location>
</feature>
<dbReference type="InterPro" id="IPR036236">
    <property type="entry name" value="Znf_C2H2_sf"/>
</dbReference>
<dbReference type="SMART" id="SM00355">
    <property type="entry name" value="ZnF_C2H2"/>
    <property type="match status" value="3"/>
</dbReference>
<feature type="compositionally biased region" description="Acidic residues" evidence="1">
    <location>
        <begin position="103"/>
        <end position="119"/>
    </location>
</feature>
<feature type="domain" description="C2H2-type" evidence="2">
    <location>
        <begin position="433"/>
        <end position="458"/>
    </location>
</feature>
<feature type="compositionally biased region" description="Polar residues" evidence="1">
    <location>
        <begin position="1"/>
        <end position="10"/>
    </location>
</feature>
<dbReference type="GO" id="GO:0005634">
    <property type="term" value="C:nucleus"/>
    <property type="evidence" value="ECO:0007669"/>
    <property type="project" value="TreeGrafter"/>
</dbReference>
<feature type="compositionally biased region" description="Polar residues" evidence="1">
    <location>
        <begin position="393"/>
        <end position="414"/>
    </location>
</feature>
<feature type="region of interest" description="Disordered" evidence="1">
    <location>
        <begin position="1"/>
        <end position="77"/>
    </location>
</feature>
<dbReference type="PANTHER" id="PTHR46179">
    <property type="entry name" value="ZINC FINGER PROTEIN"/>
    <property type="match status" value="1"/>
</dbReference>
<dbReference type="SUPFAM" id="SSF57667">
    <property type="entry name" value="beta-beta-alpha zinc fingers"/>
    <property type="match status" value="1"/>
</dbReference>
<dbReference type="Gene3D" id="3.30.160.60">
    <property type="entry name" value="Classic Zinc Finger"/>
    <property type="match status" value="1"/>
</dbReference>
<dbReference type="Proteomes" id="UP001303473">
    <property type="component" value="Unassembled WGS sequence"/>
</dbReference>
<evidence type="ECO:0000313" key="4">
    <source>
        <dbReference type="Proteomes" id="UP001303473"/>
    </source>
</evidence>
<feature type="region of interest" description="Disordered" evidence="1">
    <location>
        <begin position="523"/>
        <end position="555"/>
    </location>
</feature>
<dbReference type="PANTHER" id="PTHR46179:SF19">
    <property type="entry name" value="C2H2 FINGER DOMAIN TRANSCRIPTION FACTOR (EUROFUNG)-RELATED"/>
    <property type="match status" value="1"/>
</dbReference>
<feature type="compositionally biased region" description="Low complexity" evidence="1">
    <location>
        <begin position="240"/>
        <end position="264"/>
    </location>
</feature>
<proteinExistence type="predicted"/>
<dbReference type="GO" id="GO:0006357">
    <property type="term" value="P:regulation of transcription by RNA polymerase II"/>
    <property type="evidence" value="ECO:0007669"/>
    <property type="project" value="TreeGrafter"/>
</dbReference>
<comment type="caution">
    <text evidence="3">The sequence shown here is derived from an EMBL/GenBank/DDBJ whole genome shotgun (WGS) entry which is preliminary data.</text>
</comment>
<feature type="region of interest" description="Disordered" evidence="1">
    <location>
        <begin position="94"/>
        <end position="164"/>
    </location>
</feature>
<feature type="compositionally biased region" description="Polar residues" evidence="1">
    <location>
        <begin position="293"/>
        <end position="302"/>
    </location>
</feature>
<name>A0AAN6S2X7_9PEZI</name>
<protein>
    <submittedName>
        <fullName evidence="3">Metallothionein expression activator</fullName>
    </submittedName>
</protein>
<organism evidence="3 4">
    <name type="scientific">Diplogelasinospora grovesii</name>
    <dbReference type="NCBI Taxonomy" id="303347"/>
    <lineage>
        <taxon>Eukaryota</taxon>
        <taxon>Fungi</taxon>
        <taxon>Dikarya</taxon>
        <taxon>Ascomycota</taxon>
        <taxon>Pezizomycotina</taxon>
        <taxon>Sordariomycetes</taxon>
        <taxon>Sordariomycetidae</taxon>
        <taxon>Sordariales</taxon>
        <taxon>Diplogelasinosporaceae</taxon>
        <taxon>Diplogelasinospora</taxon>
    </lineage>
</organism>